<proteinExistence type="predicted"/>
<keyword evidence="1" id="KW-0732">Signal</keyword>
<feature type="chain" id="PRO_5041930437" evidence="1">
    <location>
        <begin position="21"/>
        <end position="216"/>
    </location>
</feature>
<sequence length="216" mass="24512">MKQKYLLLLSAFLFPLLTTAQITLTKKDKIQKVDAAHLLEVKTTHTLLLSWYDYNSHIRKKKYVGYDKYLVSSVNSFELKSDSLYMNVRLLDSYQDTLTGQKYTVSEASKYKLYATRSIKAIRKDTSFHFALADITEMQVQTKQPAGGGFGIAGLYLFSAISAGGAIISAINGSEVTYVMLGMAVVCYGAARYVQHRVQWWDDFKIQKKKWRITAS</sequence>
<dbReference type="Proteomes" id="UP001232063">
    <property type="component" value="Unassembled WGS sequence"/>
</dbReference>
<evidence type="ECO:0000256" key="1">
    <source>
        <dbReference type="SAM" id="SignalP"/>
    </source>
</evidence>
<keyword evidence="3" id="KW-1185">Reference proteome</keyword>
<name>A0AAE3R880_9BACT</name>
<protein>
    <submittedName>
        <fullName evidence="2">Uncharacterized protein</fullName>
    </submittedName>
</protein>
<gene>
    <name evidence="2" type="ORF">QNI22_30535</name>
</gene>
<dbReference type="RefSeq" id="WP_314516797.1">
    <property type="nucleotide sequence ID" value="NZ_JASJOU010000014.1"/>
</dbReference>
<comment type="caution">
    <text evidence="2">The sequence shown here is derived from an EMBL/GenBank/DDBJ whole genome shotgun (WGS) entry which is preliminary data.</text>
</comment>
<evidence type="ECO:0000313" key="2">
    <source>
        <dbReference type="EMBL" id="MDJ1505040.1"/>
    </source>
</evidence>
<accession>A0AAE3R880</accession>
<dbReference type="EMBL" id="JASJOU010000014">
    <property type="protein sequence ID" value="MDJ1505040.1"/>
    <property type="molecule type" value="Genomic_DNA"/>
</dbReference>
<organism evidence="2 3">
    <name type="scientific">Xanthocytophaga agilis</name>
    <dbReference type="NCBI Taxonomy" id="3048010"/>
    <lineage>
        <taxon>Bacteria</taxon>
        <taxon>Pseudomonadati</taxon>
        <taxon>Bacteroidota</taxon>
        <taxon>Cytophagia</taxon>
        <taxon>Cytophagales</taxon>
        <taxon>Rhodocytophagaceae</taxon>
        <taxon>Xanthocytophaga</taxon>
    </lineage>
</organism>
<dbReference type="AlphaFoldDB" id="A0AAE3R880"/>
<evidence type="ECO:0000313" key="3">
    <source>
        <dbReference type="Proteomes" id="UP001232063"/>
    </source>
</evidence>
<reference evidence="2" key="1">
    <citation type="submission" date="2023-05" db="EMBL/GenBank/DDBJ databases">
        <authorList>
            <person name="Zhang X."/>
        </authorList>
    </citation>
    <scope>NUCLEOTIDE SEQUENCE</scope>
    <source>
        <strain evidence="2">BD1B2-1</strain>
    </source>
</reference>
<feature type="signal peptide" evidence="1">
    <location>
        <begin position="1"/>
        <end position="20"/>
    </location>
</feature>